<proteinExistence type="predicted"/>
<keyword evidence="2" id="KW-1133">Transmembrane helix</keyword>
<dbReference type="Proteomes" id="UP001217485">
    <property type="component" value="Unassembled WGS sequence"/>
</dbReference>
<evidence type="ECO:0000256" key="2">
    <source>
        <dbReference type="SAM" id="Phobius"/>
    </source>
</evidence>
<keyword evidence="2" id="KW-0812">Transmembrane</keyword>
<feature type="compositionally biased region" description="Basic and acidic residues" evidence="1">
    <location>
        <begin position="208"/>
        <end position="219"/>
    </location>
</feature>
<dbReference type="EMBL" id="JAQNDK010000003">
    <property type="protein sequence ID" value="MDC0681933.1"/>
    <property type="molecule type" value="Genomic_DNA"/>
</dbReference>
<feature type="region of interest" description="Disordered" evidence="1">
    <location>
        <begin position="208"/>
        <end position="248"/>
    </location>
</feature>
<comment type="caution">
    <text evidence="3">The sequence shown here is derived from an EMBL/GenBank/DDBJ whole genome shotgun (WGS) entry which is preliminary data.</text>
</comment>
<evidence type="ECO:0000256" key="1">
    <source>
        <dbReference type="SAM" id="MobiDB-lite"/>
    </source>
</evidence>
<evidence type="ECO:0000313" key="3">
    <source>
        <dbReference type="EMBL" id="MDC0681933.1"/>
    </source>
</evidence>
<organism evidence="3 4">
    <name type="scientific">Sorangium atrum</name>
    <dbReference type="NCBI Taxonomy" id="2995308"/>
    <lineage>
        <taxon>Bacteria</taxon>
        <taxon>Pseudomonadati</taxon>
        <taxon>Myxococcota</taxon>
        <taxon>Polyangia</taxon>
        <taxon>Polyangiales</taxon>
        <taxon>Polyangiaceae</taxon>
        <taxon>Sorangium</taxon>
    </lineage>
</organism>
<feature type="region of interest" description="Disordered" evidence="1">
    <location>
        <begin position="44"/>
        <end position="74"/>
    </location>
</feature>
<gene>
    <name evidence="3" type="ORF">POL72_29615</name>
</gene>
<evidence type="ECO:0000313" key="4">
    <source>
        <dbReference type="Proteomes" id="UP001217485"/>
    </source>
</evidence>
<sequence length="254" mass="27792">MSEQKESSVLFSLKELMNLEEDRIKSEEAQKAAAAAAAEKARVEAERAARDAEEHRIRTEEERRRNEERRSREEAARLEAIRQAEIEKARVEAEQKARLEAMAAQQHHERSLAALQQDEGKKKLRKLLIGGAIASVLVIGIVTVVAVDSAQKNEARIQAEAARARELEEANKRLEAQFKESEGKMAGLRDQLATAKDEATRLALQKQLEAEQQKQEQLRRGGGGRPAAGGAPASGGGTKAPCNCAPGDPLCSCL</sequence>
<reference evidence="3 4" key="1">
    <citation type="submission" date="2023-01" db="EMBL/GenBank/DDBJ databases">
        <title>Minimal conservation of predation-associated metabolite biosynthetic gene clusters underscores biosynthetic potential of Myxococcota including descriptions for ten novel species: Archangium lansinium sp. nov., Myxococcus landrumus sp. nov., Nannocystis bai.</title>
        <authorList>
            <person name="Ahearne A."/>
            <person name="Stevens C."/>
            <person name="Dowd S."/>
        </authorList>
    </citation>
    <scope>NUCLEOTIDE SEQUENCE [LARGE SCALE GENOMIC DNA]</scope>
    <source>
        <strain evidence="3 4">WIWO2</strain>
    </source>
</reference>
<dbReference type="RefSeq" id="WP_272099391.1">
    <property type="nucleotide sequence ID" value="NZ_JAQNDK010000003.1"/>
</dbReference>
<keyword evidence="4" id="KW-1185">Reference proteome</keyword>
<feature type="compositionally biased region" description="Gly residues" evidence="1">
    <location>
        <begin position="220"/>
        <end position="238"/>
    </location>
</feature>
<keyword evidence="2" id="KW-0472">Membrane</keyword>
<feature type="transmembrane region" description="Helical" evidence="2">
    <location>
        <begin position="127"/>
        <end position="147"/>
    </location>
</feature>
<accession>A0ABT5C7I8</accession>
<evidence type="ECO:0008006" key="5">
    <source>
        <dbReference type="Google" id="ProtNLM"/>
    </source>
</evidence>
<name>A0ABT5C7I8_9BACT</name>
<protein>
    <recommendedName>
        <fullName evidence="5">Carbohydrate-binding protein</fullName>
    </recommendedName>
</protein>